<keyword evidence="3" id="KW-0472">Membrane</keyword>
<feature type="region of interest" description="Disordered" evidence="2">
    <location>
        <begin position="142"/>
        <end position="172"/>
    </location>
</feature>
<sequence>MTEIRLDVELEHPPERIWRALVEPDTLADWFFPNELNAVVGHRFRITPAGEAGFVEPIDAEVLEVDPPKRLAMRWLAPELDARVTFSLVRVAGGSRLTLRQSGFFGMQGLLRRRVLHRVYTEMLGRRLPDVLDRLAAEEGRRSPSGAVGSALARRRAQRARANDAAGRRNVARPFRRRNSLGRRLRAVGRVHVTRPLSLESTLAIAVAALPGRRRANRSGGRRKPPSERSRVFRARLFRTRERITDLLASIGTTVARPAPQTEDARARSVAIGAILMLVLAVVLAIVAAATIMIPASDPQVGSPEGRSGYAELPGRPALSASAGASRSGSTAPSPGSASSPPGGAGGLALAAAYSEEGPRIGGYRGKITLTNPGPVTVSGWTVLMTLRETVSLPLIGSVVRDPIGATLKQEGDKVTFAPVEATRAVAPSASVSFTFEVDGVGKPATCTVVDGQRCSGVGE</sequence>
<dbReference type="Pfam" id="PF00553">
    <property type="entry name" value="CBM_2"/>
    <property type="match status" value="1"/>
</dbReference>
<name>A0A8J3YYF9_9ACTN</name>
<evidence type="ECO:0000313" key="5">
    <source>
        <dbReference type="EMBL" id="GIJ52967.1"/>
    </source>
</evidence>
<dbReference type="EMBL" id="BOPG01000003">
    <property type="protein sequence ID" value="GIJ52967.1"/>
    <property type="molecule type" value="Genomic_DNA"/>
</dbReference>
<feature type="domain" description="CBM2" evidence="4">
    <location>
        <begin position="341"/>
        <end position="458"/>
    </location>
</feature>
<evidence type="ECO:0000256" key="3">
    <source>
        <dbReference type="SAM" id="Phobius"/>
    </source>
</evidence>
<dbReference type="Pfam" id="PF08327">
    <property type="entry name" value="AHSA1"/>
    <property type="match status" value="1"/>
</dbReference>
<dbReference type="InterPro" id="IPR012291">
    <property type="entry name" value="CBM2_carb-bd_dom_sf"/>
</dbReference>
<evidence type="ECO:0000259" key="4">
    <source>
        <dbReference type="PROSITE" id="PS51173"/>
    </source>
</evidence>
<feature type="transmembrane region" description="Helical" evidence="3">
    <location>
        <begin position="270"/>
        <end position="294"/>
    </location>
</feature>
<feature type="region of interest" description="Disordered" evidence="2">
    <location>
        <begin position="297"/>
        <end position="344"/>
    </location>
</feature>
<dbReference type="PROSITE" id="PS51173">
    <property type="entry name" value="CBM2"/>
    <property type="match status" value="1"/>
</dbReference>
<dbReference type="CDD" id="cd07814">
    <property type="entry name" value="SRPBCC_CalC_Aha1-like"/>
    <property type="match status" value="1"/>
</dbReference>
<dbReference type="InterPro" id="IPR023393">
    <property type="entry name" value="START-like_dom_sf"/>
</dbReference>
<dbReference type="Gene3D" id="2.60.40.290">
    <property type="match status" value="1"/>
</dbReference>
<protein>
    <recommendedName>
        <fullName evidence="4">CBM2 domain-containing protein</fullName>
    </recommendedName>
</protein>
<keyword evidence="3" id="KW-0812">Transmembrane</keyword>
<comment type="caution">
    <text evidence="5">The sequence shown here is derived from an EMBL/GenBank/DDBJ whole genome shotgun (WGS) entry which is preliminary data.</text>
</comment>
<gene>
    <name evidence="5" type="ORF">Vau01_004830</name>
</gene>
<keyword evidence="3" id="KW-1133">Transmembrane helix</keyword>
<dbReference type="AlphaFoldDB" id="A0A8J3YYF9"/>
<reference evidence="5" key="1">
    <citation type="submission" date="2021-01" db="EMBL/GenBank/DDBJ databases">
        <title>Whole genome shotgun sequence of Virgisporangium aurantiacum NBRC 16421.</title>
        <authorList>
            <person name="Komaki H."/>
            <person name="Tamura T."/>
        </authorList>
    </citation>
    <scope>NUCLEOTIDE SEQUENCE</scope>
    <source>
        <strain evidence="5">NBRC 16421</strain>
    </source>
</reference>
<dbReference type="InterPro" id="IPR001919">
    <property type="entry name" value="CBD2"/>
</dbReference>
<comment type="similarity">
    <text evidence="1">Belongs to the AHA1 family.</text>
</comment>
<dbReference type="GO" id="GO:0005975">
    <property type="term" value="P:carbohydrate metabolic process"/>
    <property type="evidence" value="ECO:0007669"/>
    <property type="project" value="InterPro"/>
</dbReference>
<accession>A0A8J3YYF9</accession>
<evidence type="ECO:0000256" key="2">
    <source>
        <dbReference type="SAM" id="MobiDB-lite"/>
    </source>
</evidence>
<evidence type="ECO:0000313" key="6">
    <source>
        <dbReference type="Proteomes" id="UP000612585"/>
    </source>
</evidence>
<dbReference type="InterPro" id="IPR008965">
    <property type="entry name" value="CBM2/CBM3_carb-bd_dom_sf"/>
</dbReference>
<dbReference type="GO" id="GO:0030247">
    <property type="term" value="F:polysaccharide binding"/>
    <property type="evidence" value="ECO:0007669"/>
    <property type="project" value="UniProtKB-UniRule"/>
</dbReference>
<dbReference type="SMART" id="SM00637">
    <property type="entry name" value="CBD_II"/>
    <property type="match status" value="1"/>
</dbReference>
<organism evidence="5 6">
    <name type="scientific">Virgisporangium aurantiacum</name>
    <dbReference type="NCBI Taxonomy" id="175570"/>
    <lineage>
        <taxon>Bacteria</taxon>
        <taxon>Bacillati</taxon>
        <taxon>Actinomycetota</taxon>
        <taxon>Actinomycetes</taxon>
        <taxon>Micromonosporales</taxon>
        <taxon>Micromonosporaceae</taxon>
        <taxon>Virgisporangium</taxon>
    </lineage>
</organism>
<feature type="compositionally biased region" description="Low complexity" evidence="2">
    <location>
        <begin position="314"/>
        <end position="344"/>
    </location>
</feature>
<dbReference type="Proteomes" id="UP000612585">
    <property type="component" value="Unassembled WGS sequence"/>
</dbReference>
<dbReference type="Gene3D" id="3.30.530.20">
    <property type="match status" value="1"/>
</dbReference>
<dbReference type="RefSeq" id="WP_203986528.1">
    <property type="nucleotide sequence ID" value="NZ_BOPG01000003.1"/>
</dbReference>
<dbReference type="InterPro" id="IPR013538">
    <property type="entry name" value="ASHA1/2-like_C"/>
</dbReference>
<proteinExistence type="inferred from homology"/>
<dbReference type="GO" id="GO:0004553">
    <property type="term" value="F:hydrolase activity, hydrolyzing O-glycosyl compounds"/>
    <property type="evidence" value="ECO:0007669"/>
    <property type="project" value="InterPro"/>
</dbReference>
<evidence type="ECO:0000256" key="1">
    <source>
        <dbReference type="ARBA" id="ARBA00006817"/>
    </source>
</evidence>
<dbReference type="SUPFAM" id="SSF49384">
    <property type="entry name" value="Carbohydrate-binding domain"/>
    <property type="match status" value="1"/>
</dbReference>
<keyword evidence="6" id="KW-1185">Reference proteome</keyword>
<dbReference type="SUPFAM" id="SSF55961">
    <property type="entry name" value="Bet v1-like"/>
    <property type="match status" value="1"/>
</dbReference>